<evidence type="ECO:0008006" key="4">
    <source>
        <dbReference type="Google" id="ProtNLM"/>
    </source>
</evidence>
<organism evidence="2 3">
    <name type="scientific">Rhodocytophaga rosea</name>
    <dbReference type="NCBI Taxonomy" id="2704465"/>
    <lineage>
        <taxon>Bacteria</taxon>
        <taxon>Pseudomonadati</taxon>
        <taxon>Bacteroidota</taxon>
        <taxon>Cytophagia</taxon>
        <taxon>Cytophagales</taxon>
        <taxon>Rhodocytophagaceae</taxon>
        <taxon>Rhodocytophaga</taxon>
    </lineage>
</organism>
<evidence type="ECO:0000313" key="3">
    <source>
        <dbReference type="Proteomes" id="UP000480178"/>
    </source>
</evidence>
<dbReference type="RefSeq" id="WP_162445152.1">
    <property type="nucleotide sequence ID" value="NZ_CP048222.1"/>
</dbReference>
<keyword evidence="1" id="KW-0472">Membrane</keyword>
<proteinExistence type="predicted"/>
<dbReference type="AlphaFoldDB" id="A0A6C0GM66"/>
<evidence type="ECO:0000256" key="1">
    <source>
        <dbReference type="SAM" id="Phobius"/>
    </source>
</evidence>
<feature type="transmembrane region" description="Helical" evidence="1">
    <location>
        <begin position="79"/>
        <end position="100"/>
    </location>
</feature>
<name>A0A6C0GM66_9BACT</name>
<reference evidence="2 3" key="1">
    <citation type="submission" date="2020-01" db="EMBL/GenBank/DDBJ databases">
        <authorList>
            <person name="Kim M.K."/>
        </authorList>
    </citation>
    <scope>NUCLEOTIDE SEQUENCE [LARGE SCALE GENOMIC DNA]</scope>
    <source>
        <strain evidence="2 3">172606-1</strain>
    </source>
</reference>
<dbReference type="KEGG" id="rhoz:GXP67_22210"/>
<dbReference type="Proteomes" id="UP000480178">
    <property type="component" value="Chromosome"/>
</dbReference>
<sequence>MESTSIILVVMISWCGVLCLLIGYLFKQNQSIEIISFPNLFIDKVKDKEAFSRFIGNRIMLIGVVALLTSAGIGVFPQFVMLTILLFILLGVLILTELAIKKNRYLL</sequence>
<keyword evidence="1" id="KW-0812">Transmembrane</keyword>
<keyword evidence="1" id="KW-1133">Transmembrane helix</keyword>
<accession>A0A6C0GM66</accession>
<dbReference type="EMBL" id="CP048222">
    <property type="protein sequence ID" value="QHT69161.1"/>
    <property type="molecule type" value="Genomic_DNA"/>
</dbReference>
<keyword evidence="3" id="KW-1185">Reference proteome</keyword>
<gene>
    <name evidence="2" type="ORF">GXP67_22210</name>
</gene>
<feature type="transmembrane region" description="Helical" evidence="1">
    <location>
        <begin position="6"/>
        <end position="26"/>
    </location>
</feature>
<protein>
    <recommendedName>
        <fullName evidence="4">DUF3784 domain-containing protein</fullName>
    </recommendedName>
</protein>
<evidence type="ECO:0000313" key="2">
    <source>
        <dbReference type="EMBL" id="QHT69161.1"/>
    </source>
</evidence>
<feature type="transmembrane region" description="Helical" evidence="1">
    <location>
        <begin position="54"/>
        <end position="73"/>
    </location>
</feature>